<evidence type="ECO:0000313" key="2">
    <source>
        <dbReference type="Proteomes" id="UP000304953"/>
    </source>
</evidence>
<evidence type="ECO:0000313" key="1">
    <source>
        <dbReference type="EMBL" id="TGY93620.1"/>
    </source>
</evidence>
<proteinExistence type="predicted"/>
<sequence>MNGKKLFSKISEEREGGGMITKKSRVFSSVETGEKLQKISQELTGEEEKLTSTFAALANGNDNFESMLDCRDNVQGLDLKFSQGLTKMGYFPIPSNVVSGISNMMEVSGKSPEKRKKISIDAANFVYTNGILTATDGESYEPVGNFALKILKERRMVDEIFNEANELIGTKKKQRWKVQIIVTGNAEYEGNIESGEILGWVGLRGLQGIEQR</sequence>
<organism evidence="1 2">
    <name type="scientific">Petralouisia muris</name>
    <dbReference type="NCBI Taxonomy" id="3032872"/>
    <lineage>
        <taxon>Bacteria</taxon>
        <taxon>Bacillati</taxon>
        <taxon>Bacillota</taxon>
        <taxon>Clostridia</taxon>
        <taxon>Lachnospirales</taxon>
        <taxon>Lachnospiraceae</taxon>
        <taxon>Petralouisia</taxon>
    </lineage>
</organism>
<dbReference type="EMBL" id="SRYA01000040">
    <property type="protein sequence ID" value="TGY93620.1"/>
    <property type="molecule type" value="Genomic_DNA"/>
</dbReference>
<reference evidence="1" key="1">
    <citation type="submission" date="2019-04" db="EMBL/GenBank/DDBJ databases">
        <title>Microbes associate with the intestines of laboratory mice.</title>
        <authorList>
            <person name="Navarre W."/>
            <person name="Wong E."/>
            <person name="Huang K."/>
            <person name="Tropini C."/>
            <person name="Ng K."/>
            <person name="Yu B."/>
        </authorList>
    </citation>
    <scope>NUCLEOTIDE SEQUENCE</scope>
    <source>
        <strain evidence="1">NM01_1-7b</strain>
    </source>
</reference>
<dbReference type="Proteomes" id="UP000304953">
    <property type="component" value="Unassembled WGS sequence"/>
</dbReference>
<protein>
    <submittedName>
        <fullName evidence="1">Uncharacterized protein</fullName>
    </submittedName>
</protein>
<name>A0AC61RSS6_9FIRM</name>
<gene>
    <name evidence="1" type="ORF">E5329_17850</name>
</gene>
<accession>A0AC61RSS6</accession>
<keyword evidence="2" id="KW-1185">Reference proteome</keyword>
<comment type="caution">
    <text evidence="1">The sequence shown here is derived from an EMBL/GenBank/DDBJ whole genome shotgun (WGS) entry which is preliminary data.</text>
</comment>